<reference evidence="3" key="1">
    <citation type="submission" date="2022-09" db="EMBL/GenBank/DDBJ databases">
        <title>Comparative genomics and taxonomic characterization of three novel marine species of genus Reichenbachiella exhibiting antioxidant and polysaccharide degradation activities.</title>
        <authorList>
            <person name="Muhammad N."/>
            <person name="Lee Y.-J."/>
            <person name="Ko J."/>
            <person name="Kim S.-G."/>
        </authorList>
    </citation>
    <scope>NUCLEOTIDE SEQUENCE</scope>
    <source>
        <strain evidence="3">BKB1-1</strain>
    </source>
</reference>
<dbReference type="InterPro" id="IPR050960">
    <property type="entry name" value="AB_hydrolase_4_sf"/>
</dbReference>
<protein>
    <submittedName>
        <fullName evidence="3">Alpha/beta fold hydrolase</fullName>
    </submittedName>
</protein>
<organism evidence="3 4">
    <name type="scientific">Reichenbachiella agarivorans</name>
    <dbReference type="NCBI Taxonomy" id="2979464"/>
    <lineage>
        <taxon>Bacteria</taxon>
        <taxon>Pseudomonadati</taxon>
        <taxon>Bacteroidota</taxon>
        <taxon>Cytophagia</taxon>
        <taxon>Cytophagales</taxon>
        <taxon>Reichenbachiellaceae</taxon>
        <taxon>Reichenbachiella</taxon>
    </lineage>
</organism>
<dbReference type="RefSeq" id="WP_262309931.1">
    <property type="nucleotide sequence ID" value="NZ_CP106679.1"/>
</dbReference>
<dbReference type="PIRSF" id="PIRSF005211">
    <property type="entry name" value="Ab_hydro_YheT"/>
    <property type="match status" value="1"/>
</dbReference>
<proteinExistence type="inferred from homology"/>
<dbReference type="Gene3D" id="3.40.50.1820">
    <property type="entry name" value="alpha/beta hydrolase"/>
    <property type="match status" value="1"/>
</dbReference>
<sequence>MPVIDKSTYGNFLSPLRSGHLETIFPSLFREIKDVRFTRERINTPDNDFLDLDWLQGQFNKLVIISHGLEGSTERHYIKSCARYFHQRGYDVLAWNYRSCGQEMNLNLRLYHHGVTDDFETVVNYAVNTRRYKRIGLVGYSMGGSTTLKYLGEYGASVPKHVVAAAVFSVPCNLWNSAHQLTFRGNIFYRKRFLKKLIEKVKRKHEQFPDLIDITGIDEIHSFSVFDEKYTAPIHGFRSARHFYESASSDLHYHSIKVPSLIVNAINDPLLGGPCYPYTICQESKFLTLETPKCGGHVGFRLRGKNYSWMDQRAFEYIDSYMKDWSLH</sequence>
<name>A0ABY6CPR2_9BACT</name>
<dbReference type="PANTHER" id="PTHR10794:SF63">
    <property type="entry name" value="ALPHA_BETA HYDROLASE 1, ISOFORM A"/>
    <property type="match status" value="1"/>
</dbReference>
<evidence type="ECO:0000259" key="2">
    <source>
        <dbReference type="Pfam" id="PF12146"/>
    </source>
</evidence>
<evidence type="ECO:0000313" key="4">
    <source>
        <dbReference type="Proteomes" id="UP001065174"/>
    </source>
</evidence>
<dbReference type="PANTHER" id="PTHR10794">
    <property type="entry name" value="ABHYDROLASE DOMAIN-CONTAINING PROTEIN"/>
    <property type="match status" value="1"/>
</dbReference>
<keyword evidence="3" id="KW-0378">Hydrolase</keyword>
<evidence type="ECO:0000313" key="3">
    <source>
        <dbReference type="EMBL" id="UXP32496.1"/>
    </source>
</evidence>
<feature type="domain" description="Serine aminopeptidase S33" evidence="2">
    <location>
        <begin position="60"/>
        <end position="206"/>
    </location>
</feature>
<accession>A0ABY6CPR2</accession>
<dbReference type="GO" id="GO:0016787">
    <property type="term" value="F:hydrolase activity"/>
    <property type="evidence" value="ECO:0007669"/>
    <property type="project" value="UniProtKB-KW"/>
</dbReference>
<dbReference type="SUPFAM" id="SSF53474">
    <property type="entry name" value="alpha/beta-Hydrolases"/>
    <property type="match status" value="1"/>
</dbReference>
<dbReference type="Pfam" id="PF12146">
    <property type="entry name" value="Hydrolase_4"/>
    <property type="match status" value="1"/>
</dbReference>
<dbReference type="Proteomes" id="UP001065174">
    <property type="component" value="Chromosome"/>
</dbReference>
<evidence type="ECO:0000256" key="1">
    <source>
        <dbReference type="ARBA" id="ARBA00010884"/>
    </source>
</evidence>
<dbReference type="InterPro" id="IPR029058">
    <property type="entry name" value="AB_hydrolase_fold"/>
</dbReference>
<keyword evidence="4" id="KW-1185">Reference proteome</keyword>
<gene>
    <name evidence="3" type="ORF">N6H18_00710</name>
</gene>
<dbReference type="InterPro" id="IPR012020">
    <property type="entry name" value="ABHD4"/>
</dbReference>
<comment type="similarity">
    <text evidence="1">Belongs to the AB hydrolase superfamily. AB hydrolase 4 family.</text>
</comment>
<dbReference type="InterPro" id="IPR022742">
    <property type="entry name" value="Hydrolase_4"/>
</dbReference>
<dbReference type="EMBL" id="CP106679">
    <property type="protein sequence ID" value="UXP32496.1"/>
    <property type="molecule type" value="Genomic_DNA"/>
</dbReference>